<dbReference type="EMBL" id="APWK03000135">
    <property type="protein sequence ID" value="PHH50323.1"/>
    <property type="molecule type" value="Genomic_DNA"/>
</dbReference>
<feature type="region of interest" description="Disordered" evidence="7">
    <location>
        <begin position="88"/>
        <end position="114"/>
    </location>
</feature>
<dbReference type="Pfam" id="PF04042">
    <property type="entry name" value="DNA_pol_E_B"/>
    <property type="match status" value="1"/>
</dbReference>
<dbReference type="Pfam" id="PF22062">
    <property type="entry name" value="OB_DPOA2"/>
    <property type="match status" value="1"/>
</dbReference>
<proteinExistence type="inferred from homology"/>
<dbReference type="STRING" id="1035309.A0A2C5WX08"/>
<dbReference type="GO" id="GO:0005658">
    <property type="term" value="C:alpha DNA polymerase:primase complex"/>
    <property type="evidence" value="ECO:0007669"/>
    <property type="project" value="TreeGrafter"/>
</dbReference>
<comment type="subcellular location">
    <subcellularLocation>
        <location evidence="1 6">Nucleus</location>
    </subcellularLocation>
</comment>
<gene>
    <name evidence="10" type="primary">pol12</name>
    <name evidence="10" type="ORF">CFIMG_006595RA</name>
</gene>
<evidence type="ECO:0000256" key="6">
    <source>
        <dbReference type="PIRNR" id="PIRNR018300"/>
    </source>
</evidence>
<accession>A0A2C5WX08</accession>
<evidence type="ECO:0000256" key="5">
    <source>
        <dbReference type="ARBA" id="ARBA00023242"/>
    </source>
</evidence>
<protein>
    <recommendedName>
        <fullName evidence="3 6">DNA polymerase alpha subunit B</fullName>
    </recommendedName>
</protein>
<dbReference type="PIRSF" id="PIRSF018300">
    <property type="entry name" value="DNA_pol_alph_2"/>
    <property type="match status" value="1"/>
</dbReference>
<feature type="region of interest" description="Disordered" evidence="7">
    <location>
        <begin position="147"/>
        <end position="183"/>
    </location>
</feature>
<dbReference type="OrthoDB" id="336885at2759"/>
<evidence type="ECO:0000259" key="9">
    <source>
        <dbReference type="Pfam" id="PF22062"/>
    </source>
</evidence>
<name>A0A2C5WX08_9PEZI</name>
<dbReference type="GO" id="GO:0003677">
    <property type="term" value="F:DNA binding"/>
    <property type="evidence" value="ECO:0007669"/>
    <property type="project" value="InterPro"/>
</dbReference>
<evidence type="ECO:0000256" key="3">
    <source>
        <dbReference type="ARBA" id="ARBA00018596"/>
    </source>
</evidence>
<evidence type="ECO:0000256" key="1">
    <source>
        <dbReference type="ARBA" id="ARBA00004123"/>
    </source>
</evidence>
<reference evidence="10 11" key="2">
    <citation type="journal article" date="2013" name="IMA Fungus">
        <title>IMA Genome-F 1: Ceratocystis fimbriata: Draft nuclear genome sequence for the plant pathogen, Ceratocystis fimbriata.</title>
        <authorList>
            <person name="Wilken P.M."/>
            <person name="Steenkamp E.T."/>
            <person name="Wingfield M.J."/>
            <person name="de Beer Z.W."/>
            <person name="Wingfield B.D."/>
        </authorList>
    </citation>
    <scope>NUCLEOTIDE SEQUENCE [LARGE SCALE GENOMIC DNA]</scope>
    <source>
        <strain evidence="10 11">CBS 114723</strain>
    </source>
</reference>
<keyword evidence="11" id="KW-1185">Reference proteome</keyword>
<dbReference type="InterPro" id="IPR007185">
    <property type="entry name" value="DNA_pol_a/d/e_bsu"/>
</dbReference>
<feature type="domain" description="DNA polymerase alpha/delta/epsilon subunit B" evidence="8">
    <location>
        <begin position="383"/>
        <end position="617"/>
    </location>
</feature>
<dbReference type="FunFam" id="3.60.21.60:FF:000008">
    <property type="entry name" value="DNA polymerase alpha subunit B"/>
    <property type="match status" value="1"/>
</dbReference>
<organism evidence="10 11">
    <name type="scientific">Ceratocystis fimbriata CBS 114723</name>
    <dbReference type="NCBI Taxonomy" id="1035309"/>
    <lineage>
        <taxon>Eukaryota</taxon>
        <taxon>Fungi</taxon>
        <taxon>Dikarya</taxon>
        <taxon>Ascomycota</taxon>
        <taxon>Pezizomycotina</taxon>
        <taxon>Sordariomycetes</taxon>
        <taxon>Hypocreomycetidae</taxon>
        <taxon>Microascales</taxon>
        <taxon>Ceratocystidaceae</taxon>
        <taxon>Ceratocystis</taxon>
    </lineage>
</organism>
<feature type="compositionally biased region" description="Polar residues" evidence="7">
    <location>
        <begin position="159"/>
        <end position="178"/>
    </location>
</feature>
<comment type="caution">
    <text evidence="10">The sequence shown here is derived from an EMBL/GenBank/DDBJ whole genome shotgun (WGS) entry which is preliminary data.</text>
</comment>
<evidence type="ECO:0000313" key="11">
    <source>
        <dbReference type="Proteomes" id="UP000222788"/>
    </source>
</evidence>
<dbReference type="InterPro" id="IPR016722">
    <property type="entry name" value="DNA_pol_alpha_bsu"/>
</dbReference>
<comment type="similarity">
    <text evidence="2 6">Belongs to the DNA polymerase alpha subunit B family.</text>
</comment>
<evidence type="ECO:0000313" key="10">
    <source>
        <dbReference type="EMBL" id="PHH50323.1"/>
    </source>
</evidence>
<evidence type="ECO:0000259" key="8">
    <source>
        <dbReference type="Pfam" id="PF04042"/>
    </source>
</evidence>
<dbReference type="Proteomes" id="UP000222788">
    <property type="component" value="Unassembled WGS sequence"/>
</dbReference>
<reference evidence="10 11" key="1">
    <citation type="journal article" date="2013" name="Fungal Biol.">
        <title>Analysis of microsatellite markers in the genome of the plant pathogen Ceratocystis fimbriata.</title>
        <authorList>
            <person name="Simpson M.C."/>
            <person name="Wilken P.M."/>
            <person name="Coetzee M.P."/>
            <person name="Wingfield M.J."/>
            <person name="Wingfield B.D."/>
        </authorList>
    </citation>
    <scope>NUCLEOTIDE SEQUENCE [LARGE SCALE GENOMIC DNA]</scope>
    <source>
        <strain evidence="10 11">CBS 114723</strain>
    </source>
</reference>
<keyword evidence="4 6" id="KW-0235">DNA replication</keyword>
<dbReference type="AlphaFoldDB" id="A0A2C5WX08"/>
<dbReference type="GO" id="GO:0006270">
    <property type="term" value="P:DNA replication initiation"/>
    <property type="evidence" value="ECO:0007669"/>
    <property type="project" value="TreeGrafter"/>
</dbReference>
<feature type="compositionally biased region" description="Polar residues" evidence="7">
    <location>
        <begin position="88"/>
        <end position="104"/>
    </location>
</feature>
<dbReference type="Gene3D" id="3.60.21.60">
    <property type="match status" value="2"/>
</dbReference>
<evidence type="ECO:0000256" key="4">
    <source>
        <dbReference type="ARBA" id="ARBA00022705"/>
    </source>
</evidence>
<keyword evidence="5 6" id="KW-0539">Nucleus</keyword>
<dbReference type="InterPro" id="IPR054300">
    <property type="entry name" value="OB_DPOA2"/>
</dbReference>
<dbReference type="PANTHER" id="PTHR23061:SF12">
    <property type="entry name" value="DNA POLYMERASE ALPHA SUBUNIT B"/>
    <property type="match status" value="1"/>
</dbReference>
<evidence type="ECO:0000256" key="7">
    <source>
        <dbReference type="SAM" id="MobiDB-lite"/>
    </source>
</evidence>
<dbReference type="PANTHER" id="PTHR23061">
    <property type="entry name" value="DNA POLYMERASE 2 ALPHA 70 KDA SUBUNIT"/>
    <property type="match status" value="1"/>
</dbReference>
<dbReference type="FunFam" id="3.60.21.60:FF:000005">
    <property type="entry name" value="DNA polymerase alpha subunit B"/>
    <property type="match status" value="1"/>
</dbReference>
<feature type="domain" description="DNA polymerase alpha subunit B OB" evidence="9">
    <location>
        <begin position="236"/>
        <end position="343"/>
    </location>
</feature>
<evidence type="ECO:0000256" key="2">
    <source>
        <dbReference type="ARBA" id="ARBA00007299"/>
    </source>
</evidence>
<sequence length="673" mass="73579">MVDSTAIAAIAADLATFFPNAERLEPDIITELSSIMRLHELSVEDLFYKWESFCIKMECESANISLESVRSFKRDVQDALERSMRMQTSVAVTGSARRNVQSGGSAMGTPRAPVRTGDVFGMLEGLMQTPGSNKLSKTGGMAKRAFETPTVARIKSENQDGQDSPNSRSPNGLSTPSKFSDRQKSGDVLEVFGNASLPDPEYPIVPFPEARVKLTAGSDQKKVGYKPLAMKLSEVSEILDDRIDDFIETISQHHGLDLSVFGNPASQGTSEIVAVGRIANDSAEGRLNAASVVLETSRRMGNGLRVPLNLKKLRGYSFFPGQIIAARGTNTSGNEFVVNHVLEIPILPNAASTPEVLEAHRQRLRGDPDAMDADDDPLPLNSMIASGPYTTDDSLAFEPLAELCKVAGDKMVDALILMGPFIDIDHPMIASGDFDLPEEASYDPDTATLSTAFKFMISPHLARLSNINPQITIVLIPSIRDAVNKHVSWPQDSFVRKELGLPRTARILTNPMTLSINEAVFGLSSQDILFELRREELVGGRPDDSQLSSRLCRYLLEQRHFFPLFPPSDRSVLMKTGTEDGIPQGASLDTAYLKLGEMLNARPDVMVLPSTLPPFVKVVESVLMINPGTLSRRAGAGTYARMAIYPPKAAQDEDGTMQSHSVFRRSRIEIVRI</sequence>
<comment type="function">
    <text evidence="6">Accessory subunit of the DNA polymerase alpha complex (also known as the alpha DNA polymerase-primase complex) which plays an essential role in the initiation of DNA synthesis.</text>
</comment>